<name>A0A6H0KT66_9BACE</name>
<dbReference type="GO" id="GO:0046677">
    <property type="term" value="P:response to antibiotic"/>
    <property type="evidence" value="ECO:0007669"/>
    <property type="project" value="UniProtKB-KW"/>
</dbReference>
<proteinExistence type="inferred from homology"/>
<dbReference type="SUPFAM" id="SSF110710">
    <property type="entry name" value="TTHA0583/YokD-like"/>
    <property type="match status" value="1"/>
</dbReference>
<evidence type="ECO:0000256" key="3">
    <source>
        <dbReference type="ARBA" id="ARBA00022679"/>
    </source>
</evidence>
<evidence type="ECO:0000256" key="2">
    <source>
        <dbReference type="ARBA" id="ARBA00012882"/>
    </source>
</evidence>
<dbReference type="PANTHER" id="PTHR11104:SF0">
    <property type="entry name" value="SPBETA PROPHAGE-DERIVED AMINOGLYCOSIDE N(3')-ACETYLTRANSFERASE-LIKE PROTEIN YOKD"/>
    <property type="match status" value="1"/>
</dbReference>
<evidence type="ECO:0000256" key="1">
    <source>
        <dbReference type="ARBA" id="ARBA00006383"/>
    </source>
</evidence>
<keyword evidence="5" id="KW-0046">Antibiotic resistance</keyword>
<evidence type="ECO:0000256" key="4">
    <source>
        <dbReference type="ARBA" id="ARBA00023315"/>
    </source>
</evidence>
<dbReference type="InterPro" id="IPR028345">
    <property type="entry name" value="Antibiotic_NAT-like"/>
</dbReference>
<comment type="similarity">
    <text evidence="1 5">Belongs to the antibiotic N-acetyltransferase family.</text>
</comment>
<protein>
    <recommendedName>
        <fullName evidence="2 5">Aminoglycoside N(3)-acetyltransferase</fullName>
        <ecNumber evidence="5">2.3.1.-</ecNumber>
    </recommendedName>
</protein>
<reference evidence="6 7" key="1">
    <citation type="submission" date="2020-03" db="EMBL/GenBank/DDBJ databases">
        <title>Genomic analysis of Bacteroides faecium CBA7301.</title>
        <authorList>
            <person name="Kim J."/>
            <person name="Roh S.W."/>
        </authorList>
    </citation>
    <scope>NUCLEOTIDE SEQUENCE [LARGE SCALE GENOMIC DNA]</scope>
    <source>
        <strain evidence="6 7">CBA7301</strain>
    </source>
</reference>
<sequence>MMVNIKSFLKGVLSPELRSHLKRLKRHLKERMKGDVPQTSLDELKGILVNDLGLQSGDKIIVSSGFGNLNAKYSPQEVIELLQSIVTKNGVIMMAYYPPMNSDEWAKGNHIFDMKNTKSGMGILTNVFSKMPDVYKSIHPTKAVCVWGKNAQIFAGGHENSQTPFYWDSPYGKLLKEECKSLGLGVKNIPAFHALEDVLSKDKAEWYLSDKFLLKVRLENGEEKDVKTYIHNSKLMNSAISPGDYVASLHCKTYKRVDFGFSFIYVVDNTDLYNEVKIKYEQNITRLKK</sequence>
<evidence type="ECO:0000313" key="7">
    <source>
        <dbReference type="Proteomes" id="UP000501780"/>
    </source>
</evidence>
<evidence type="ECO:0000256" key="5">
    <source>
        <dbReference type="RuleBase" id="RU365031"/>
    </source>
</evidence>
<dbReference type="Proteomes" id="UP000501780">
    <property type="component" value="Chromosome"/>
</dbReference>
<dbReference type="InterPro" id="IPR003679">
    <property type="entry name" value="Amioglycoside_AcTrfase"/>
</dbReference>
<keyword evidence="7" id="KW-1185">Reference proteome</keyword>
<dbReference type="EMBL" id="CP050831">
    <property type="protein sequence ID" value="QIU96343.1"/>
    <property type="molecule type" value="Genomic_DNA"/>
</dbReference>
<dbReference type="KEGG" id="bfc:BacF7301_20275"/>
<evidence type="ECO:0000313" key="6">
    <source>
        <dbReference type="EMBL" id="QIU96343.1"/>
    </source>
</evidence>
<dbReference type="EC" id="2.3.1.-" evidence="5"/>
<dbReference type="Pfam" id="PF02522">
    <property type="entry name" value="Antibiotic_NAT"/>
    <property type="match status" value="1"/>
</dbReference>
<comment type="catalytic activity">
    <reaction evidence="5">
        <text>a 2-deoxystreptamine antibiotic + acetyl-CoA = an N(3)-acetyl-2-deoxystreptamine antibiotic + CoA + H(+)</text>
        <dbReference type="Rhea" id="RHEA:12665"/>
        <dbReference type="ChEBI" id="CHEBI:15378"/>
        <dbReference type="ChEBI" id="CHEBI:57287"/>
        <dbReference type="ChEBI" id="CHEBI:57288"/>
        <dbReference type="ChEBI" id="CHEBI:57921"/>
        <dbReference type="ChEBI" id="CHEBI:77452"/>
        <dbReference type="EC" id="2.3.1.81"/>
    </reaction>
</comment>
<gene>
    <name evidence="6" type="ORF">BacF7301_20275</name>
</gene>
<dbReference type="GO" id="GO:0046353">
    <property type="term" value="F:aminoglycoside 3-N-acetyltransferase activity"/>
    <property type="evidence" value="ECO:0007669"/>
    <property type="project" value="UniProtKB-EC"/>
</dbReference>
<accession>A0A6H0KT66</accession>
<organism evidence="6 7">
    <name type="scientific">Bacteroides faecium</name>
    <dbReference type="NCBI Taxonomy" id="2715212"/>
    <lineage>
        <taxon>Bacteria</taxon>
        <taxon>Pseudomonadati</taxon>
        <taxon>Bacteroidota</taxon>
        <taxon>Bacteroidia</taxon>
        <taxon>Bacteroidales</taxon>
        <taxon>Bacteroidaceae</taxon>
        <taxon>Bacteroides</taxon>
    </lineage>
</organism>
<dbReference type="AlphaFoldDB" id="A0A6H0KT66"/>
<keyword evidence="4 5" id="KW-0012">Acyltransferase</keyword>
<keyword evidence="3 5" id="KW-0808">Transferase</keyword>
<dbReference type="PANTHER" id="PTHR11104">
    <property type="entry name" value="AMINOGLYCOSIDE N3-ACETYLTRANSFERASE"/>
    <property type="match status" value="1"/>
</dbReference>